<keyword evidence="8" id="KW-0999">Mitochondrion inner membrane</keyword>
<dbReference type="EMBL" id="JAKWFO010000014">
    <property type="protein sequence ID" value="KAI9632599.1"/>
    <property type="molecule type" value="Genomic_DNA"/>
</dbReference>
<comment type="caution">
    <text evidence="10">The sequence shown here is derived from an EMBL/GenBank/DDBJ whole genome shotgun (WGS) entry which is preliminary data.</text>
</comment>
<keyword evidence="11" id="KW-1185">Reference proteome</keyword>
<evidence type="ECO:0000256" key="6">
    <source>
        <dbReference type="ARBA" id="ARBA00023128"/>
    </source>
</evidence>
<evidence type="ECO:0000313" key="10">
    <source>
        <dbReference type="EMBL" id="KAI9632599.1"/>
    </source>
</evidence>
<keyword evidence="8" id="KW-0811">Translocation</keyword>
<proteinExistence type="inferred from homology"/>
<dbReference type="Proteomes" id="UP001164286">
    <property type="component" value="Unassembled WGS sequence"/>
</dbReference>
<sequence length="383" mass="40237">MSPRIRIALAILARPATRKCPAHFAAPLGSFHPKLTWSSVRCFATHTERPIPGSSAGPAGSSSSSSAPSTEDLLRRLEADARKGGSGFRGQETVGPFPLGVGPSGRSKGWKRWGELGIGGKVARAGRQTGNLSVILVGGTLFVILAFALSTELFAKNSPSVLYSQAVDLIRASDALNAHLLPPLSFTHTPHAAAPIRGSPPLPHRNVLHPRSGREHMLLTFWVHGRGIGEEEPLGFVKRYYRTVLEYGHRAGEWAGLVPPSSAAAVASASTSTAERLESASKAGVEPARDEGSGWLGGMLGGFSGLRGGAAQKISGGSTRGAPPPGTYKVGEVHGDYVKNAAGQYQLLSLVIDIPGSHASYPTRAVVFWSPEADTEGLQGRKR</sequence>
<keyword evidence="5 8" id="KW-1133">Transmembrane helix</keyword>
<evidence type="ECO:0000256" key="9">
    <source>
        <dbReference type="SAM" id="MobiDB-lite"/>
    </source>
</evidence>
<keyword evidence="7 8" id="KW-0472">Membrane</keyword>
<feature type="compositionally biased region" description="Low complexity" evidence="9">
    <location>
        <begin position="52"/>
        <end position="69"/>
    </location>
</feature>
<feature type="compositionally biased region" description="Basic and acidic residues" evidence="9">
    <location>
        <begin position="72"/>
        <end position="83"/>
    </location>
</feature>
<name>A0AA38H4R6_9TREE</name>
<evidence type="ECO:0000256" key="4">
    <source>
        <dbReference type="ARBA" id="ARBA00022946"/>
    </source>
</evidence>
<evidence type="ECO:0000256" key="8">
    <source>
        <dbReference type="RuleBase" id="RU367142"/>
    </source>
</evidence>
<dbReference type="AlphaFoldDB" id="A0AA38H4R6"/>
<comment type="subunit">
    <text evidence="8">Component of the TIM23 complex.</text>
</comment>
<dbReference type="PANTHER" id="PTHR13032:SF6">
    <property type="entry name" value="MITOCHONDRIAL IMPORT INNER MEMBRANE TRANSLOCASE SUBUNIT TIM21"/>
    <property type="match status" value="1"/>
</dbReference>
<dbReference type="GO" id="GO:0005744">
    <property type="term" value="C:TIM23 mitochondrial import inner membrane translocase complex"/>
    <property type="evidence" value="ECO:0007669"/>
    <property type="project" value="UniProtKB-UniRule"/>
</dbReference>
<dbReference type="PANTHER" id="PTHR13032">
    <property type="entry name" value="MITOCHONDRIAL IMPORT INNER MEMBRANE TRANSLOCASE SUBUNIT TIM21"/>
    <property type="match status" value="1"/>
</dbReference>
<comment type="similarity">
    <text evidence="2 8">Belongs to the TIM21 family.</text>
</comment>
<dbReference type="GO" id="GO:0030150">
    <property type="term" value="P:protein import into mitochondrial matrix"/>
    <property type="evidence" value="ECO:0007669"/>
    <property type="project" value="UniProtKB-UniRule"/>
</dbReference>
<feature type="region of interest" description="Disordered" evidence="9">
    <location>
        <begin position="49"/>
        <end position="106"/>
    </location>
</feature>
<dbReference type="GeneID" id="77730531"/>
<comment type="function">
    <text evidence="8">Essential component of the TIM23 complex, a complex that mediates the translocation of transit peptide-containing proteins across the mitochondrial inner membrane.</text>
</comment>
<keyword evidence="8" id="KW-0813">Transport</keyword>
<evidence type="ECO:0000256" key="1">
    <source>
        <dbReference type="ARBA" id="ARBA00004304"/>
    </source>
</evidence>
<evidence type="ECO:0000313" key="11">
    <source>
        <dbReference type="Proteomes" id="UP001164286"/>
    </source>
</evidence>
<feature type="transmembrane region" description="Helical" evidence="8">
    <location>
        <begin position="134"/>
        <end position="155"/>
    </location>
</feature>
<keyword evidence="4" id="KW-0809">Transit peptide</keyword>
<evidence type="ECO:0000256" key="5">
    <source>
        <dbReference type="ARBA" id="ARBA00022989"/>
    </source>
</evidence>
<dbReference type="Pfam" id="PF08294">
    <property type="entry name" value="TIM21"/>
    <property type="match status" value="1"/>
</dbReference>
<keyword evidence="8" id="KW-0653">Protein transport</keyword>
<gene>
    <name evidence="10" type="ORF">MKK02DRAFT_40904</name>
</gene>
<organism evidence="10 11">
    <name type="scientific">Dioszegia hungarica</name>
    <dbReference type="NCBI Taxonomy" id="4972"/>
    <lineage>
        <taxon>Eukaryota</taxon>
        <taxon>Fungi</taxon>
        <taxon>Dikarya</taxon>
        <taxon>Basidiomycota</taxon>
        <taxon>Agaricomycotina</taxon>
        <taxon>Tremellomycetes</taxon>
        <taxon>Tremellales</taxon>
        <taxon>Bulleribasidiaceae</taxon>
        <taxon>Dioszegia</taxon>
    </lineage>
</organism>
<evidence type="ECO:0000256" key="3">
    <source>
        <dbReference type="ARBA" id="ARBA00022692"/>
    </source>
</evidence>
<evidence type="ECO:0000256" key="2">
    <source>
        <dbReference type="ARBA" id="ARBA00010867"/>
    </source>
</evidence>
<dbReference type="RefSeq" id="XP_052942376.1">
    <property type="nucleotide sequence ID" value="XM_053091326.1"/>
</dbReference>
<evidence type="ECO:0000256" key="7">
    <source>
        <dbReference type="ARBA" id="ARBA00023136"/>
    </source>
</evidence>
<protein>
    <recommendedName>
        <fullName evidence="8">Mitochondrial import inner membrane translocase subunit Tim21</fullName>
    </recommendedName>
</protein>
<comment type="subcellular location">
    <subcellularLocation>
        <location evidence="8">Mitochondrion inner membrane</location>
        <topology evidence="8">Single-pass membrane protein</topology>
    </subcellularLocation>
    <subcellularLocation>
        <location evidence="1">Mitochondrion membrane</location>
        <topology evidence="1">Single-pass membrane protein</topology>
    </subcellularLocation>
</comment>
<dbReference type="InterPro" id="IPR013261">
    <property type="entry name" value="Tim21"/>
</dbReference>
<keyword evidence="3 8" id="KW-0812">Transmembrane</keyword>
<accession>A0AA38H4R6</accession>
<reference evidence="10" key="1">
    <citation type="journal article" date="2022" name="G3 (Bethesda)">
        <title>High quality genome of the basidiomycete yeast Dioszegia hungarica PDD-24b-2 isolated from cloud water.</title>
        <authorList>
            <person name="Jarrige D."/>
            <person name="Haridas S."/>
            <person name="Bleykasten-Grosshans C."/>
            <person name="Joly M."/>
            <person name="Nadalig T."/>
            <person name="Sancelme M."/>
            <person name="Vuilleumier S."/>
            <person name="Grigoriev I.V."/>
            <person name="Amato P."/>
            <person name="Bringel F."/>
        </authorList>
    </citation>
    <scope>NUCLEOTIDE SEQUENCE</scope>
    <source>
        <strain evidence="10">PDD-24b-2</strain>
    </source>
</reference>
<keyword evidence="6 8" id="KW-0496">Mitochondrion</keyword>